<comment type="caution">
    <text evidence="10">The sequence shown here is derived from an EMBL/GenBank/DDBJ whole genome shotgun (WGS) entry which is preliminary data.</text>
</comment>
<accession>A0ABW9M5C5</accession>
<keyword evidence="6" id="KW-0238">DNA-binding</keyword>
<dbReference type="InterPro" id="IPR012340">
    <property type="entry name" value="NA-bd_OB-fold"/>
</dbReference>
<evidence type="ECO:0000256" key="6">
    <source>
        <dbReference type="ARBA" id="ARBA00023125"/>
    </source>
</evidence>
<evidence type="ECO:0000259" key="9">
    <source>
        <dbReference type="PROSITE" id="PS51194"/>
    </source>
</evidence>
<keyword evidence="1" id="KW-0547">Nucleotide-binding</keyword>
<dbReference type="InterPro" id="IPR027417">
    <property type="entry name" value="P-loop_NTPase"/>
</dbReference>
<evidence type="ECO:0000256" key="1">
    <source>
        <dbReference type="ARBA" id="ARBA00022741"/>
    </source>
</evidence>
<dbReference type="PROSITE" id="PS51194">
    <property type="entry name" value="HELICASE_CTER"/>
    <property type="match status" value="1"/>
</dbReference>
<dbReference type="SMART" id="SM00490">
    <property type="entry name" value="HELICc"/>
    <property type="match status" value="1"/>
</dbReference>
<evidence type="ECO:0000259" key="8">
    <source>
        <dbReference type="PROSITE" id="PS51192"/>
    </source>
</evidence>
<feature type="domain" description="Helicase C-terminal" evidence="9">
    <location>
        <begin position="446"/>
        <end position="598"/>
    </location>
</feature>
<dbReference type="PANTHER" id="PTHR47964:SF1">
    <property type="entry name" value="ATP-DEPENDENT DNA HELICASE HOMOLOG RECG, CHLOROPLASTIC"/>
    <property type="match status" value="1"/>
</dbReference>
<dbReference type="Pfam" id="PF17191">
    <property type="entry name" value="RecG_wedge"/>
    <property type="match status" value="1"/>
</dbReference>
<dbReference type="RefSeq" id="WP_410030470.1">
    <property type="nucleotide sequence ID" value="NZ_JBGMEI010000001.1"/>
</dbReference>
<feature type="domain" description="Helicase ATP-binding" evidence="8">
    <location>
        <begin position="264"/>
        <end position="423"/>
    </location>
</feature>
<dbReference type="InterPro" id="IPR014001">
    <property type="entry name" value="Helicase_ATP-bd"/>
</dbReference>
<dbReference type="InterPro" id="IPR047112">
    <property type="entry name" value="RecG/Mfd"/>
</dbReference>
<keyword evidence="4 10" id="KW-0347">Helicase</keyword>
<dbReference type="PROSITE" id="PS51192">
    <property type="entry name" value="HELICASE_ATP_BIND_1"/>
    <property type="match status" value="1"/>
</dbReference>
<dbReference type="PANTHER" id="PTHR47964">
    <property type="entry name" value="ATP-DEPENDENT DNA HELICASE HOMOLOG RECG, CHLOROPLASTIC"/>
    <property type="match status" value="1"/>
</dbReference>
<keyword evidence="2" id="KW-0227">DNA damage</keyword>
<dbReference type="Pfam" id="PF00271">
    <property type="entry name" value="Helicase_C"/>
    <property type="match status" value="1"/>
</dbReference>
<evidence type="ECO:0000256" key="2">
    <source>
        <dbReference type="ARBA" id="ARBA00022763"/>
    </source>
</evidence>
<dbReference type="InterPro" id="IPR001650">
    <property type="entry name" value="Helicase_C-like"/>
</dbReference>
<dbReference type="SUPFAM" id="SSF50249">
    <property type="entry name" value="Nucleic acid-binding proteins"/>
    <property type="match status" value="1"/>
</dbReference>
<dbReference type="InterPro" id="IPR011545">
    <property type="entry name" value="DEAD/DEAH_box_helicase_dom"/>
</dbReference>
<keyword evidence="7" id="KW-0234">DNA repair</keyword>
<gene>
    <name evidence="10" type="ORF">ACCQ41_00110</name>
</gene>
<dbReference type="EMBL" id="JBGMEI010000001">
    <property type="protein sequence ID" value="MFO3664664.1"/>
    <property type="molecule type" value="Genomic_DNA"/>
</dbReference>
<dbReference type="Gene3D" id="3.40.50.300">
    <property type="entry name" value="P-loop containing nucleotide triphosphate hydrolases"/>
    <property type="match status" value="2"/>
</dbReference>
<evidence type="ECO:0000256" key="3">
    <source>
        <dbReference type="ARBA" id="ARBA00022801"/>
    </source>
</evidence>
<dbReference type="SMART" id="SM00487">
    <property type="entry name" value="DEXDc"/>
    <property type="match status" value="1"/>
</dbReference>
<dbReference type="GO" id="GO:0004386">
    <property type="term" value="F:helicase activity"/>
    <property type="evidence" value="ECO:0007669"/>
    <property type="project" value="UniProtKB-KW"/>
</dbReference>
<dbReference type="Pfam" id="PF00270">
    <property type="entry name" value="DEAD"/>
    <property type="match status" value="1"/>
</dbReference>
<organism evidence="10 11">
    <name type="scientific">Anaerococcus martiniensis</name>
    <dbReference type="NCBI Taxonomy" id="3115615"/>
    <lineage>
        <taxon>Bacteria</taxon>
        <taxon>Bacillati</taxon>
        <taxon>Bacillota</taxon>
        <taxon>Tissierellia</taxon>
        <taxon>Tissierellales</taxon>
        <taxon>Peptoniphilaceae</taxon>
        <taxon>Anaerococcus</taxon>
    </lineage>
</organism>
<keyword evidence="11" id="KW-1185">Reference proteome</keyword>
<dbReference type="Gene3D" id="2.40.50.140">
    <property type="entry name" value="Nucleic acid-binding proteins"/>
    <property type="match status" value="1"/>
</dbReference>
<evidence type="ECO:0000256" key="7">
    <source>
        <dbReference type="ARBA" id="ARBA00023204"/>
    </source>
</evidence>
<keyword evidence="5" id="KW-0067">ATP-binding</keyword>
<evidence type="ECO:0000313" key="10">
    <source>
        <dbReference type="EMBL" id="MFO3664664.1"/>
    </source>
</evidence>
<evidence type="ECO:0000256" key="5">
    <source>
        <dbReference type="ARBA" id="ARBA00022840"/>
    </source>
</evidence>
<dbReference type="SUPFAM" id="SSF52540">
    <property type="entry name" value="P-loop containing nucleoside triphosphate hydrolases"/>
    <property type="match status" value="1"/>
</dbReference>
<evidence type="ECO:0000256" key="4">
    <source>
        <dbReference type="ARBA" id="ARBA00022806"/>
    </source>
</evidence>
<protein>
    <submittedName>
        <fullName evidence="10">ATP-dependent DNA helicase RecG</fullName>
    </submittedName>
</protein>
<dbReference type="InterPro" id="IPR033454">
    <property type="entry name" value="RecG_wedge"/>
</dbReference>
<name>A0ABW9M5C5_9FIRM</name>
<sequence>MDLLDLKGIGEKKKETLRKLGIYTVSDLYNYYPTSFEDRSHKTNLLKANPNKKSYFEWKIVSKSFQNRTRVGMITYLFALEESTNQKIKIIWFNDRFSHQKLKMGETYKFYCKVNNENGVYETINPLFCELDDSQIGNIIAIYPLAKGINQKQLSGFIKEGLKNFDNDEEIFDNNILKKFYFNKKLENLNQIHFPSEKENLMAAKSQIKIMDFVKELIYIDYINKRLQRKQNLNLEYDLDYILNNLDFKLTRSQLISLKEILEDSNKNQLMNRLLIGDVGSGKTIVALIAMIIFAINGYQAAMMVPTEVLAIQQYEKNLDLIRKFGLNLGLLTGSQKNKDEIKEKLANGEIDIVIGTHALIQEDVVFKDLRFVVNDEQHRFGVGQRQALGQKGEKVNYLTMTATPIPRTISLRLSKILDLSMINELPKGRKAIATSVITEPMEETLFYEINKNLDDGRQIYIVSNNIDADDQNSVENLYKRYKKQFKNRIVKKLHGDMKATDKEKTLKDFANGKIDILISTTVIEVGIDVANANTMVIYNANHFGLSSLHQLRGRVGRGPYDSFCYLVSKNADSMAKLNILVNNENGFDIAKKDFDLRGGGKILSSIQHGRNISQIEFLNMEKEEIDKGFEIFDYLKSNNFEGVNFSYIEKFFETDKRIILN</sequence>
<dbReference type="Proteomes" id="UP001637996">
    <property type="component" value="Unassembled WGS sequence"/>
</dbReference>
<evidence type="ECO:0000313" key="11">
    <source>
        <dbReference type="Proteomes" id="UP001637996"/>
    </source>
</evidence>
<reference evidence="10 11" key="1">
    <citation type="journal article" date="2025" name="Anaerobe">
        <title>Description of Anaerococcus kampingiae sp. nov., Anaerococcus groningensis sp. nov., Anaerococcus martiniensis sp. nov., and Anaerococcus cruorum sp. nov., isolated from human clinical specimens.</title>
        <authorList>
            <person name="Boiten K.E."/>
            <person name="Meijer J."/>
            <person name="van Wezel E.M."/>
            <person name="Veloo A.C.M."/>
        </authorList>
    </citation>
    <scope>NUCLEOTIDE SEQUENCE [LARGE SCALE GENOMIC DNA]</scope>
    <source>
        <strain evidence="10 11">ENR0831</strain>
    </source>
</reference>
<keyword evidence="3" id="KW-0378">Hydrolase</keyword>
<proteinExistence type="predicted"/>